<proteinExistence type="predicted"/>
<evidence type="ECO:0000313" key="3">
    <source>
        <dbReference type="Proteomes" id="UP001274896"/>
    </source>
</evidence>
<reference evidence="2" key="1">
    <citation type="submission" date="2023-06" db="EMBL/GenBank/DDBJ databases">
        <title>Male Hemibagrus guttatus genome.</title>
        <authorList>
            <person name="Bian C."/>
        </authorList>
    </citation>
    <scope>NUCLEOTIDE SEQUENCE</scope>
    <source>
        <strain evidence="2">Male_cb2023</strain>
        <tissue evidence="2">Muscle</tissue>
    </source>
</reference>
<keyword evidence="3" id="KW-1185">Reference proteome</keyword>
<evidence type="ECO:0000256" key="1">
    <source>
        <dbReference type="SAM" id="MobiDB-lite"/>
    </source>
</evidence>
<feature type="non-terminal residue" evidence="2">
    <location>
        <position position="77"/>
    </location>
</feature>
<accession>A0AAE0QFD8</accession>
<feature type="region of interest" description="Disordered" evidence="1">
    <location>
        <begin position="24"/>
        <end position="54"/>
    </location>
</feature>
<protein>
    <submittedName>
        <fullName evidence="2">Uncharacterized protein</fullName>
    </submittedName>
</protein>
<comment type="caution">
    <text evidence="2">The sequence shown here is derived from an EMBL/GenBank/DDBJ whole genome shotgun (WGS) entry which is preliminary data.</text>
</comment>
<dbReference type="EMBL" id="JAUCMX010000017">
    <property type="protein sequence ID" value="KAK3519456.1"/>
    <property type="molecule type" value="Genomic_DNA"/>
</dbReference>
<feature type="non-terminal residue" evidence="2">
    <location>
        <position position="1"/>
    </location>
</feature>
<dbReference type="AlphaFoldDB" id="A0AAE0QFD8"/>
<feature type="compositionally biased region" description="Polar residues" evidence="1">
    <location>
        <begin position="33"/>
        <end position="44"/>
    </location>
</feature>
<organism evidence="2 3">
    <name type="scientific">Hemibagrus guttatus</name>
    <dbReference type="NCBI Taxonomy" id="175788"/>
    <lineage>
        <taxon>Eukaryota</taxon>
        <taxon>Metazoa</taxon>
        <taxon>Chordata</taxon>
        <taxon>Craniata</taxon>
        <taxon>Vertebrata</taxon>
        <taxon>Euteleostomi</taxon>
        <taxon>Actinopterygii</taxon>
        <taxon>Neopterygii</taxon>
        <taxon>Teleostei</taxon>
        <taxon>Ostariophysi</taxon>
        <taxon>Siluriformes</taxon>
        <taxon>Bagridae</taxon>
        <taxon>Hemibagrus</taxon>
    </lineage>
</organism>
<gene>
    <name evidence="2" type="ORF">QTP70_029366</name>
</gene>
<sequence length="77" mass="8940">FEHLMEHCSIHHLKMERDWHNCKHGRPPKLTGESINQRGNQEAHGNSEGAAEIHSSANMWKKVLWTDETRIERSGLN</sequence>
<name>A0AAE0QFD8_9TELE</name>
<evidence type="ECO:0000313" key="2">
    <source>
        <dbReference type="EMBL" id="KAK3519456.1"/>
    </source>
</evidence>
<dbReference type="Proteomes" id="UP001274896">
    <property type="component" value="Unassembled WGS sequence"/>
</dbReference>